<evidence type="ECO:0000313" key="1">
    <source>
        <dbReference type="EMBL" id="MCX3264876.1"/>
    </source>
</evidence>
<dbReference type="Gene3D" id="3.40.50.2000">
    <property type="entry name" value="Glycogen Phosphorylase B"/>
    <property type="match status" value="1"/>
</dbReference>
<dbReference type="EC" id="2.4.-.-" evidence="1"/>
<dbReference type="Proteomes" id="UP001142592">
    <property type="component" value="Unassembled WGS sequence"/>
</dbReference>
<sequence>MELLINRDIIIVGQQPWDTPIGSNCKDLALEFSRNNRVLYVNAPLDRKTSVLKRKELSVKKRLRIIQGREESLGTVSENLWVYYPEIITESINWIPIPSLFRAMNRLNSVRFARSIQKAADKLGFENTILFNDNDIFRSYHLKELLKPSLSIYYSRDNVVATPYWKRHGSYMEPELIATSDLCVANSVYLANYCRRYNHRSFYVGQGCDFSLFKNADSLEIPNDLANVKRPVLGYVGALLSMRLDEQILLFLARERPGWSIVLVGPQDDDFQKSPLHQLSNVFFLGSKKPETLAGYISGFDLCLNPQAVNPLTIGNYPRKIDEYLAMGKPVLATATEAMEIFSDHVYLAGKKEDYPSLADKALAEDSKVLASKRMAFAASHTWEDSAYAIYAAIATIEGSMGGWRTEECATK</sequence>
<dbReference type="EMBL" id="JAPJUH010000002">
    <property type="protein sequence ID" value="MCX3264876.1"/>
    <property type="molecule type" value="Genomic_DNA"/>
</dbReference>
<dbReference type="AlphaFoldDB" id="A0A9X3DEW7"/>
<protein>
    <submittedName>
        <fullName evidence="1">Glycosyltransferase</fullName>
        <ecNumber evidence="1">2.4.-.-</ecNumber>
    </submittedName>
</protein>
<organism evidence="1 2">
    <name type="scientific">Pedobacter agri</name>
    <dbReference type="NCBI Taxonomy" id="454586"/>
    <lineage>
        <taxon>Bacteria</taxon>
        <taxon>Pseudomonadati</taxon>
        <taxon>Bacteroidota</taxon>
        <taxon>Sphingobacteriia</taxon>
        <taxon>Sphingobacteriales</taxon>
        <taxon>Sphingobacteriaceae</taxon>
        <taxon>Pedobacter</taxon>
    </lineage>
</organism>
<keyword evidence="1" id="KW-0808">Transferase</keyword>
<proteinExistence type="predicted"/>
<dbReference type="Gene3D" id="3.40.50.11010">
    <property type="match status" value="1"/>
</dbReference>
<evidence type="ECO:0000313" key="2">
    <source>
        <dbReference type="Proteomes" id="UP001142592"/>
    </source>
</evidence>
<name>A0A9X3DEW7_9SPHI</name>
<keyword evidence="2" id="KW-1185">Reference proteome</keyword>
<dbReference type="Pfam" id="PF13692">
    <property type="entry name" value="Glyco_trans_1_4"/>
    <property type="match status" value="1"/>
</dbReference>
<reference evidence="1" key="1">
    <citation type="submission" date="2022-11" db="EMBL/GenBank/DDBJ databases">
        <authorList>
            <person name="Graham C."/>
            <person name="Newman J.D."/>
        </authorList>
    </citation>
    <scope>NUCLEOTIDE SEQUENCE</scope>
    <source>
        <strain evidence="1">DSM 19486</strain>
    </source>
</reference>
<dbReference type="SUPFAM" id="SSF53756">
    <property type="entry name" value="UDP-Glycosyltransferase/glycogen phosphorylase"/>
    <property type="match status" value="1"/>
</dbReference>
<gene>
    <name evidence="1" type="ORF">OQZ29_08980</name>
</gene>
<dbReference type="GO" id="GO:0016757">
    <property type="term" value="F:glycosyltransferase activity"/>
    <property type="evidence" value="ECO:0007669"/>
    <property type="project" value="UniProtKB-KW"/>
</dbReference>
<accession>A0A9X3DEW7</accession>
<keyword evidence="1" id="KW-0328">Glycosyltransferase</keyword>
<dbReference type="RefSeq" id="WP_010600254.1">
    <property type="nucleotide sequence ID" value="NZ_JAPJUH010000002.1"/>
</dbReference>
<comment type="caution">
    <text evidence="1">The sequence shown here is derived from an EMBL/GenBank/DDBJ whole genome shotgun (WGS) entry which is preliminary data.</text>
</comment>